<evidence type="ECO:0000256" key="1">
    <source>
        <dbReference type="ARBA" id="ARBA00022553"/>
    </source>
</evidence>
<dbReference type="Proteomes" id="UP000509383">
    <property type="component" value="Chromosome"/>
</dbReference>
<keyword evidence="12" id="KW-1185">Reference proteome</keyword>
<feature type="domain" description="Response regulatory" evidence="8">
    <location>
        <begin position="53"/>
        <end position="169"/>
    </location>
</feature>
<organism evidence="9 11">
    <name type="scientific">Pseudomonas tohonis</name>
    <dbReference type="NCBI Taxonomy" id="2725477"/>
    <lineage>
        <taxon>Bacteria</taxon>
        <taxon>Pseudomonadati</taxon>
        <taxon>Pseudomonadota</taxon>
        <taxon>Gammaproteobacteria</taxon>
        <taxon>Pseudomonadales</taxon>
        <taxon>Pseudomonadaceae</taxon>
        <taxon>Pseudomonas</taxon>
    </lineage>
</organism>
<dbReference type="Gene3D" id="1.10.10.60">
    <property type="entry name" value="Homeodomain-like"/>
    <property type="match status" value="1"/>
</dbReference>
<dbReference type="Pfam" id="PF00072">
    <property type="entry name" value="Response_reg"/>
    <property type="match status" value="1"/>
</dbReference>
<dbReference type="KEGG" id="ptw:TUM18999_07320"/>
<dbReference type="GO" id="GO:0000156">
    <property type="term" value="F:phosphorelay response regulator activity"/>
    <property type="evidence" value="ECO:0007669"/>
    <property type="project" value="TreeGrafter"/>
</dbReference>
<dbReference type="GO" id="GO:0032993">
    <property type="term" value="C:protein-DNA complex"/>
    <property type="evidence" value="ECO:0007669"/>
    <property type="project" value="TreeGrafter"/>
</dbReference>
<dbReference type="GO" id="GO:0000976">
    <property type="term" value="F:transcription cis-regulatory region binding"/>
    <property type="evidence" value="ECO:0007669"/>
    <property type="project" value="TreeGrafter"/>
</dbReference>
<evidence type="ECO:0000256" key="4">
    <source>
        <dbReference type="ARBA" id="ARBA00023125"/>
    </source>
</evidence>
<keyword evidence="5" id="KW-0804">Transcription</keyword>
<evidence type="ECO:0000259" key="8">
    <source>
        <dbReference type="PROSITE" id="PS50110"/>
    </source>
</evidence>
<evidence type="ECO:0000313" key="9">
    <source>
        <dbReference type="EMBL" id="BCG22541.1"/>
    </source>
</evidence>
<proteinExistence type="predicted"/>
<name>A0A6J4E1W4_9PSED</name>
<dbReference type="PANTHER" id="PTHR48111:SF1">
    <property type="entry name" value="TWO-COMPONENT RESPONSE REGULATOR ORR33"/>
    <property type="match status" value="1"/>
</dbReference>
<dbReference type="SMART" id="SM00342">
    <property type="entry name" value="HTH_ARAC"/>
    <property type="match status" value="1"/>
</dbReference>
<dbReference type="InterPro" id="IPR018062">
    <property type="entry name" value="HTH_AraC-typ_CS"/>
</dbReference>
<dbReference type="AlphaFoldDB" id="A0A6J4E1W4"/>
<sequence>MAAEGAFCRQRGRLCRQTIFPLTAWEDGPVLGSNTRSSSPTDPTGMRISSNPKILLIDDSVADLRVLTEFLSARGLDIVVAFDGKDGYRKAQLLRPDLILLDVHMPGSDGFATCRLLKANPETCAIPVIFLTAANQPQERLTGLTLGAVDYIAKPLIDEAEVVARVQIHLELARRLRAAAPPAPAPAADTRPEAVLVKVATDHLRRDLRQPPSPEMLARLCGTNETRLNEAFHRIVGMPIYGWLREERLSQAQGLLARTETPIGDIGDHLGYTNAASFSKAVRERFGCSPRELRSRLRDEAGLRAPLQQGAADDAC</sequence>
<dbReference type="InterPro" id="IPR001789">
    <property type="entry name" value="Sig_transdc_resp-reg_receiver"/>
</dbReference>
<dbReference type="CDD" id="cd19920">
    <property type="entry name" value="REC_PA4781-like"/>
    <property type="match status" value="1"/>
</dbReference>
<dbReference type="SUPFAM" id="SSF46689">
    <property type="entry name" value="Homeodomain-like"/>
    <property type="match status" value="2"/>
</dbReference>
<dbReference type="Proteomes" id="UP001054892">
    <property type="component" value="Unassembled WGS sequence"/>
</dbReference>
<dbReference type="Gene3D" id="3.40.50.2300">
    <property type="match status" value="1"/>
</dbReference>
<keyword evidence="2" id="KW-0902">Two-component regulatory system</keyword>
<protein>
    <recommendedName>
        <fullName evidence="13">DNA-binding response regulator</fullName>
    </recommendedName>
</protein>
<evidence type="ECO:0000259" key="7">
    <source>
        <dbReference type="PROSITE" id="PS01124"/>
    </source>
</evidence>
<dbReference type="PROSITE" id="PS00041">
    <property type="entry name" value="HTH_ARAC_FAMILY_1"/>
    <property type="match status" value="1"/>
</dbReference>
<evidence type="ECO:0000313" key="11">
    <source>
        <dbReference type="Proteomes" id="UP000509383"/>
    </source>
</evidence>
<dbReference type="InterPro" id="IPR039420">
    <property type="entry name" value="WalR-like"/>
</dbReference>
<keyword evidence="1 6" id="KW-0597">Phosphoprotein</keyword>
<dbReference type="InterPro" id="IPR018060">
    <property type="entry name" value="HTH_AraC"/>
</dbReference>
<dbReference type="EMBL" id="AP023189">
    <property type="protein sequence ID" value="BCG22541.1"/>
    <property type="molecule type" value="Genomic_DNA"/>
</dbReference>
<dbReference type="EMBL" id="BQKM01000007">
    <property type="protein sequence ID" value="GJN53493.1"/>
    <property type="molecule type" value="Genomic_DNA"/>
</dbReference>
<dbReference type="GO" id="GO:0009893">
    <property type="term" value="P:positive regulation of metabolic process"/>
    <property type="evidence" value="ECO:0007669"/>
    <property type="project" value="UniProtKB-ARBA"/>
</dbReference>
<dbReference type="SUPFAM" id="SSF52172">
    <property type="entry name" value="CheY-like"/>
    <property type="match status" value="1"/>
</dbReference>
<keyword evidence="4" id="KW-0238">DNA-binding</keyword>
<dbReference type="Pfam" id="PF12833">
    <property type="entry name" value="HTH_18"/>
    <property type="match status" value="1"/>
</dbReference>
<dbReference type="PROSITE" id="PS50110">
    <property type="entry name" value="RESPONSE_REGULATORY"/>
    <property type="match status" value="1"/>
</dbReference>
<dbReference type="PANTHER" id="PTHR48111">
    <property type="entry name" value="REGULATOR OF RPOS"/>
    <property type="match status" value="1"/>
</dbReference>
<dbReference type="InterPro" id="IPR011006">
    <property type="entry name" value="CheY-like_superfamily"/>
</dbReference>
<evidence type="ECO:0000256" key="6">
    <source>
        <dbReference type="PROSITE-ProRule" id="PRU00169"/>
    </source>
</evidence>
<evidence type="ECO:0000256" key="2">
    <source>
        <dbReference type="ARBA" id="ARBA00023012"/>
    </source>
</evidence>
<feature type="modified residue" description="4-aspartylphosphate" evidence="6">
    <location>
        <position position="102"/>
    </location>
</feature>
<dbReference type="InterPro" id="IPR009057">
    <property type="entry name" value="Homeodomain-like_sf"/>
</dbReference>
<dbReference type="SMART" id="SM00448">
    <property type="entry name" value="REC"/>
    <property type="match status" value="1"/>
</dbReference>
<dbReference type="GO" id="GO:0005829">
    <property type="term" value="C:cytosol"/>
    <property type="evidence" value="ECO:0007669"/>
    <property type="project" value="TreeGrafter"/>
</dbReference>
<gene>
    <name evidence="9" type="ORF">TUM18999_07320</name>
    <name evidence="10" type="ORF">TUM20286_32450</name>
</gene>
<reference evidence="9 11" key="1">
    <citation type="submission" date="2020-05" db="EMBL/GenBank/DDBJ databases">
        <title>Characterization of novel class B3 metallo-beta-lactamase from novel Pseudomonas species.</title>
        <authorList>
            <person name="Yamada K."/>
            <person name="Aoki K."/>
            <person name="Ishii Y."/>
        </authorList>
    </citation>
    <scope>NUCLEOTIDE SEQUENCE [LARGE SCALE GENOMIC DNA]</scope>
    <source>
        <strain evidence="9 11">TUM18999</strain>
        <strain evidence="10 12">TUM20286</strain>
    </source>
</reference>
<evidence type="ECO:0008006" key="13">
    <source>
        <dbReference type="Google" id="ProtNLM"/>
    </source>
</evidence>
<dbReference type="PROSITE" id="PS01124">
    <property type="entry name" value="HTH_ARAC_FAMILY_2"/>
    <property type="match status" value="1"/>
</dbReference>
<feature type="domain" description="HTH araC/xylS-type" evidence="7">
    <location>
        <begin position="198"/>
        <end position="296"/>
    </location>
</feature>
<evidence type="ECO:0000256" key="5">
    <source>
        <dbReference type="ARBA" id="ARBA00023163"/>
    </source>
</evidence>
<evidence type="ECO:0000256" key="3">
    <source>
        <dbReference type="ARBA" id="ARBA00023015"/>
    </source>
</evidence>
<evidence type="ECO:0000313" key="12">
    <source>
        <dbReference type="Proteomes" id="UP001054892"/>
    </source>
</evidence>
<keyword evidence="3" id="KW-0805">Transcription regulation</keyword>
<dbReference type="GO" id="GO:0003700">
    <property type="term" value="F:DNA-binding transcription factor activity"/>
    <property type="evidence" value="ECO:0007669"/>
    <property type="project" value="InterPro"/>
</dbReference>
<accession>A0A6J4E1W4</accession>
<evidence type="ECO:0000313" key="10">
    <source>
        <dbReference type="EMBL" id="GJN53493.1"/>
    </source>
</evidence>